<dbReference type="GO" id="GO:0016491">
    <property type="term" value="F:oxidoreductase activity"/>
    <property type="evidence" value="ECO:0007669"/>
    <property type="project" value="UniProtKB-KW"/>
</dbReference>
<dbReference type="SUPFAM" id="SSF51905">
    <property type="entry name" value="FAD/NAD(P)-binding domain"/>
    <property type="match status" value="1"/>
</dbReference>
<dbReference type="SUPFAM" id="SSF56425">
    <property type="entry name" value="Succinate dehydrogenase/fumarate reductase flavoprotein, catalytic domain"/>
    <property type="match status" value="1"/>
</dbReference>
<keyword evidence="7" id="KW-1185">Reference proteome</keyword>
<dbReference type="EMBL" id="CAUWAG010000012">
    <property type="protein sequence ID" value="CAJ2508995.1"/>
    <property type="molecule type" value="Genomic_DNA"/>
</dbReference>
<keyword evidence="4" id="KW-0560">Oxidoreductase</keyword>
<proteinExistence type="predicted"/>
<comment type="caution">
    <text evidence="6">The sequence shown here is derived from an EMBL/GenBank/DDBJ whole genome shotgun (WGS) entry which is preliminary data.</text>
</comment>
<dbReference type="GO" id="GO:0008202">
    <property type="term" value="P:steroid metabolic process"/>
    <property type="evidence" value="ECO:0007669"/>
    <property type="project" value="UniProtKB-ARBA"/>
</dbReference>
<dbReference type="PANTHER" id="PTHR43400">
    <property type="entry name" value="FUMARATE REDUCTASE"/>
    <property type="match status" value="1"/>
</dbReference>
<dbReference type="PANTHER" id="PTHR43400:SF10">
    <property type="entry name" value="3-OXOSTEROID 1-DEHYDROGENASE"/>
    <property type="match status" value="1"/>
</dbReference>
<dbReference type="InterPro" id="IPR050315">
    <property type="entry name" value="FAD-oxidoreductase_2"/>
</dbReference>
<dbReference type="InterPro" id="IPR036188">
    <property type="entry name" value="FAD/NAD-bd_sf"/>
</dbReference>
<protein>
    <submittedName>
        <fullName evidence="6">Uu.00g140210.m01.CDS01</fullName>
    </submittedName>
</protein>
<evidence type="ECO:0000256" key="1">
    <source>
        <dbReference type="ARBA" id="ARBA00001974"/>
    </source>
</evidence>
<evidence type="ECO:0000313" key="7">
    <source>
        <dbReference type="Proteomes" id="UP001295740"/>
    </source>
</evidence>
<dbReference type="AlphaFoldDB" id="A0AAI8VJL6"/>
<comment type="cofactor">
    <cofactor evidence="1">
        <name>FAD</name>
        <dbReference type="ChEBI" id="CHEBI:57692"/>
    </cofactor>
</comment>
<dbReference type="InterPro" id="IPR003953">
    <property type="entry name" value="FAD-dep_OxRdtase_2_FAD-bd"/>
</dbReference>
<evidence type="ECO:0000313" key="6">
    <source>
        <dbReference type="EMBL" id="CAJ2508995.1"/>
    </source>
</evidence>
<dbReference type="Pfam" id="PF00890">
    <property type="entry name" value="FAD_binding_2"/>
    <property type="match status" value="1"/>
</dbReference>
<keyword evidence="3" id="KW-0274">FAD</keyword>
<evidence type="ECO:0000256" key="4">
    <source>
        <dbReference type="ARBA" id="ARBA00023002"/>
    </source>
</evidence>
<sequence>MALTSVRSQGAILRHVRVGLLVDESFSLCPALLSRRATHLDRVRGFAHRLYYGNGAVTGAKVQRAGSTINIHDHRGVILCAAGFARNASMRTTHGHAPSSTDWTMTQPRGDTGDAINIATQLGAATALLDDSWWIPALQDPVDGKTSFAVFEMSKPYAIVVDASGSRFFAEAMPYADAGHSIYRHDAVVSAIPAWLVVDAKHRRRYTFGTLPPRVEPTDALRDGRMVKAKTLDELARQMGVGAPGLVKTVERWNGMCSKGVDEDFGKGGDAYQRYLGDPNVRPNPNMGPLDQPPFYATKVFPGDVGTKGGLLTDEFARVLREDGAPIPGLYAAGNTSAAVMGHCYCGAGATIGPAMTFGFIAGRHMGEHKAHE</sequence>
<reference evidence="6" key="1">
    <citation type="submission" date="2023-10" db="EMBL/GenBank/DDBJ databases">
        <authorList>
            <person name="Hackl T."/>
        </authorList>
    </citation>
    <scope>NUCLEOTIDE SEQUENCE</scope>
</reference>
<name>A0AAI8VJL6_9PEZI</name>
<organism evidence="6 7">
    <name type="scientific">Anthostomella pinea</name>
    <dbReference type="NCBI Taxonomy" id="933095"/>
    <lineage>
        <taxon>Eukaryota</taxon>
        <taxon>Fungi</taxon>
        <taxon>Dikarya</taxon>
        <taxon>Ascomycota</taxon>
        <taxon>Pezizomycotina</taxon>
        <taxon>Sordariomycetes</taxon>
        <taxon>Xylariomycetidae</taxon>
        <taxon>Xylariales</taxon>
        <taxon>Xylariaceae</taxon>
        <taxon>Anthostomella</taxon>
    </lineage>
</organism>
<evidence type="ECO:0000256" key="2">
    <source>
        <dbReference type="ARBA" id="ARBA00022630"/>
    </source>
</evidence>
<evidence type="ECO:0000259" key="5">
    <source>
        <dbReference type="Pfam" id="PF00890"/>
    </source>
</evidence>
<evidence type="ECO:0000256" key="3">
    <source>
        <dbReference type="ARBA" id="ARBA00022827"/>
    </source>
</evidence>
<feature type="domain" description="FAD-dependent oxidoreductase 2 FAD-binding" evidence="5">
    <location>
        <begin position="46"/>
        <end position="351"/>
    </location>
</feature>
<accession>A0AAI8VJL6</accession>
<dbReference type="InterPro" id="IPR027477">
    <property type="entry name" value="Succ_DH/fumarate_Rdtase_cat_sf"/>
</dbReference>
<gene>
    <name evidence="6" type="ORF">KHLLAP_LOCUS9463</name>
</gene>
<keyword evidence="2" id="KW-0285">Flavoprotein</keyword>
<dbReference type="Proteomes" id="UP001295740">
    <property type="component" value="Unassembled WGS sequence"/>
</dbReference>
<dbReference type="Gene3D" id="3.50.50.60">
    <property type="entry name" value="FAD/NAD(P)-binding domain"/>
    <property type="match status" value="1"/>
</dbReference>
<dbReference type="Gene3D" id="3.90.700.10">
    <property type="entry name" value="Succinate dehydrogenase/fumarate reductase flavoprotein, catalytic domain"/>
    <property type="match status" value="1"/>
</dbReference>